<feature type="domain" description="UspA" evidence="2">
    <location>
        <begin position="1"/>
        <end position="141"/>
    </location>
</feature>
<evidence type="ECO:0000256" key="1">
    <source>
        <dbReference type="ARBA" id="ARBA00008791"/>
    </source>
</evidence>
<dbReference type="EMBL" id="JACSQK010000002">
    <property type="protein sequence ID" value="MBD7959796.1"/>
    <property type="molecule type" value="Genomic_DNA"/>
</dbReference>
<dbReference type="InterPro" id="IPR006015">
    <property type="entry name" value="Universal_stress_UspA"/>
</dbReference>
<keyword evidence="4" id="KW-1185">Reference proteome</keyword>
<dbReference type="PRINTS" id="PR01438">
    <property type="entry name" value="UNVRSLSTRESS"/>
</dbReference>
<reference evidence="3 4" key="1">
    <citation type="submission" date="2020-08" db="EMBL/GenBank/DDBJ databases">
        <title>A Genomic Blueprint of the Chicken Gut Microbiome.</title>
        <authorList>
            <person name="Gilroy R."/>
            <person name="Ravi A."/>
            <person name="Getino M."/>
            <person name="Pursley I."/>
            <person name="Horton D.L."/>
            <person name="Alikhan N.-F."/>
            <person name="Baker D."/>
            <person name="Gharbi K."/>
            <person name="Hall N."/>
            <person name="Watson M."/>
            <person name="Adriaenssens E.M."/>
            <person name="Foster-Nyarko E."/>
            <person name="Jarju S."/>
            <person name="Secka A."/>
            <person name="Antonio M."/>
            <person name="Oren A."/>
            <person name="Chaudhuri R."/>
            <person name="La Ragione R.M."/>
            <person name="Hildebrand F."/>
            <person name="Pallen M.J."/>
        </authorList>
    </citation>
    <scope>NUCLEOTIDE SEQUENCE [LARGE SCALE GENOMIC DNA]</scope>
    <source>
        <strain evidence="3 4">Sa2CVA6</strain>
    </source>
</reference>
<dbReference type="Gene3D" id="3.40.50.620">
    <property type="entry name" value="HUPs"/>
    <property type="match status" value="1"/>
</dbReference>
<comment type="similarity">
    <text evidence="1">Belongs to the universal stress protein A family.</text>
</comment>
<dbReference type="Pfam" id="PF00582">
    <property type="entry name" value="Usp"/>
    <property type="match status" value="1"/>
</dbReference>
<protein>
    <submittedName>
        <fullName evidence="3">Universal stress protein</fullName>
    </submittedName>
</protein>
<accession>A0ABR8S8I6</accession>
<dbReference type="PANTHER" id="PTHR31964:SF113">
    <property type="entry name" value="USPA DOMAIN-CONTAINING PROTEIN"/>
    <property type="match status" value="1"/>
</dbReference>
<comment type="caution">
    <text evidence="3">The sequence shown here is derived from an EMBL/GenBank/DDBJ whole genome shotgun (WGS) entry which is preliminary data.</text>
</comment>
<evidence type="ECO:0000313" key="3">
    <source>
        <dbReference type="EMBL" id="MBD7959796.1"/>
    </source>
</evidence>
<gene>
    <name evidence="3" type="ORF">H9646_04835</name>
</gene>
<evidence type="ECO:0000313" key="4">
    <source>
        <dbReference type="Proteomes" id="UP000634919"/>
    </source>
</evidence>
<sequence length="160" mass="16369">MYTQIMIAVDGSPESLEAVRQALALVARGLRAEIALVNVQEAASLLELATHDSDAIAAAAVAAGEHLMAEGAALLDAAGVGYSMEVVLGEPGTALVDLAEQINADMVMLGARGMGAVESVLVGSVSKAVLHRCSKPVLIVRVPEELEVPTDEADAEPEAA</sequence>
<dbReference type="RefSeq" id="WP_191722192.1">
    <property type="nucleotide sequence ID" value="NZ_JACSQK010000002.1"/>
</dbReference>
<proteinExistence type="inferred from homology"/>
<dbReference type="SUPFAM" id="SSF52402">
    <property type="entry name" value="Adenine nucleotide alpha hydrolases-like"/>
    <property type="match status" value="1"/>
</dbReference>
<name>A0ABR8S8I6_9BURK</name>
<dbReference type="InterPro" id="IPR006016">
    <property type="entry name" value="UspA"/>
</dbReference>
<dbReference type="CDD" id="cd23659">
    <property type="entry name" value="USP_At3g01520-like"/>
    <property type="match status" value="1"/>
</dbReference>
<organism evidence="3 4">
    <name type="scientific">Comamonas avium</name>
    <dbReference type="NCBI Taxonomy" id="2762231"/>
    <lineage>
        <taxon>Bacteria</taxon>
        <taxon>Pseudomonadati</taxon>
        <taxon>Pseudomonadota</taxon>
        <taxon>Betaproteobacteria</taxon>
        <taxon>Burkholderiales</taxon>
        <taxon>Comamonadaceae</taxon>
        <taxon>Comamonas</taxon>
    </lineage>
</organism>
<dbReference type="InterPro" id="IPR014729">
    <property type="entry name" value="Rossmann-like_a/b/a_fold"/>
</dbReference>
<evidence type="ECO:0000259" key="2">
    <source>
        <dbReference type="Pfam" id="PF00582"/>
    </source>
</evidence>
<dbReference type="PANTHER" id="PTHR31964">
    <property type="entry name" value="ADENINE NUCLEOTIDE ALPHA HYDROLASES-LIKE SUPERFAMILY PROTEIN"/>
    <property type="match status" value="1"/>
</dbReference>
<dbReference type="Proteomes" id="UP000634919">
    <property type="component" value="Unassembled WGS sequence"/>
</dbReference>